<protein>
    <submittedName>
        <fullName evidence="2">Lysine acetyltransferase-like protein</fullName>
    </submittedName>
</protein>
<evidence type="ECO:0000313" key="2">
    <source>
        <dbReference type="EMBL" id="KFH40485.1"/>
    </source>
</evidence>
<feature type="domain" description="LYC1 C-terminal" evidence="1">
    <location>
        <begin position="181"/>
        <end position="383"/>
    </location>
</feature>
<dbReference type="EMBL" id="JPKY01000197">
    <property type="protein sequence ID" value="KFH40485.1"/>
    <property type="molecule type" value="Genomic_DNA"/>
</dbReference>
<accession>A0A086STQ3</accession>
<dbReference type="InterPro" id="IPR055100">
    <property type="entry name" value="GNAT_LYC1-like"/>
</dbReference>
<keyword evidence="2" id="KW-0808">Transferase</keyword>
<dbReference type="SUPFAM" id="SSF55729">
    <property type="entry name" value="Acyl-CoA N-acyltransferases (Nat)"/>
    <property type="match status" value="1"/>
</dbReference>
<name>A0A086STQ3_HAPC1</name>
<dbReference type="HOGENOM" id="CLU_038171_1_0_1"/>
<dbReference type="InterPro" id="IPR016181">
    <property type="entry name" value="Acyl_CoA_acyltransferase"/>
</dbReference>
<dbReference type="AlphaFoldDB" id="A0A086STQ3"/>
<dbReference type="Proteomes" id="UP000029964">
    <property type="component" value="Unassembled WGS sequence"/>
</dbReference>
<reference evidence="3" key="1">
    <citation type="journal article" date="2014" name="Genome Announc.">
        <title>Genome sequence and annotation of Acremonium chrysogenum, producer of the beta-lactam antibiotic cephalosporin C.</title>
        <authorList>
            <person name="Terfehr D."/>
            <person name="Dahlmann T.A."/>
            <person name="Specht T."/>
            <person name="Zadra I."/>
            <person name="Kuernsteiner H."/>
            <person name="Kueck U."/>
        </authorList>
    </citation>
    <scope>NUCLEOTIDE SEQUENCE [LARGE SCALE GENOMIC DNA]</scope>
    <source>
        <strain evidence="3">ATCC 11550 / CBS 779.69 / DSM 880 / IAM 14645 / JCM 23072 / IMI 49137</strain>
    </source>
</reference>
<sequence>MASPKSSLILASPTDEERRRCWKATHPQWGAALSLDAYLAREQRQLEIPLARNGGLTNWILTTREGESVPPPAGGSTDTGRPVLSSCETLKKRALVRGKDGIIREGTAHGVASVFTDPAYRGRGYATTMLRQLADTLGKMEEENRGDAMFSVLYSDVGKKFYAVNEWFPHPSNHAEFAASVDDTPAVSPEALKILHFDDLPPLVAADEQLIRKEIAQPPHPGHPAIRAAILPDLDQIHWHLAREGFVCEQLFSRRPNVHGALYTSSSGARVWAIWARSFSGTVAEPAKNTLFFLRFVVEEGVSDEDLREALRAIVAVAKKEAADTACAKVQMWNPDRRVRAAAEELGAKYVVRDNDSITSLNALGEIRGEPVDWVANEKYAWC</sequence>
<dbReference type="GO" id="GO:0016740">
    <property type="term" value="F:transferase activity"/>
    <property type="evidence" value="ECO:0007669"/>
    <property type="project" value="UniProtKB-KW"/>
</dbReference>
<dbReference type="OrthoDB" id="2020070at2759"/>
<gene>
    <name evidence="2" type="ORF">ACRE_088200</name>
</gene>
<dbReference type="Gene3D" id="3.40.630.30">
    <property type="match status" value="1"/>
</dbReference>
<comment type="caution">
    <text evidence="2">The sequence shown here is derived from an EMBL/GenBank/DDBJ whole genome shotgun (WGS) entry which is preliminary data.</text>
</comment>
<evidence type="ECO:0000259" key="1">
    <source>
        <dbReference type="Pfam" id="PF22998"/>
    </source>
</evidence>
<dbReference type="Pfam" id="PF22998">
    <property type="entry name" value="GNAT_LYC1-like"/>
    <property type="match status" value="1"/>
</dbReference>
<dbReference type="PANTHER" id="PTHR34815:SF4">
    <property type="entry name" value="N-ACETYLTRANSFERASE DOMAIN-CONTAINING PROTEIN"/>
    <property type="match status" value="1"/>
</dbReference>
<evidence type="ECO:0000313" key="3">
    <source>
        <dbReference type="Proteomes" id="UP000029964"/>
    </source>
</evidence>
<dbReference type="PANTHER" id="PTHR34815">
    <property type="entry name" value="LYSINE ACETYLTRANSFERASE"/>
    <property type="match status" value="1"/>
</dbReference>
<organism evidence="2 3">
    <name type="scientific">Hapsidospora chrysogenum (strain ATCC 11550 / CBS 779.69 / DSM 880 / IAM 14645 / JCM 23072 / IMI 49137)</name>
    <name type="common">Acremonium chrysogenum</name>
    <dbReference type="NCBI Taxonomy" id="857340"/>
    <lineage>
        <taxon>Eukaryota</taxon>
        <taxon>Fungi</taxon>
        <taxon>Dikarya</taxon>
        <taxon>Ascomycota</taxon>
        <taxon>Pezizomycotina</taxon>
        <taxon>Sordariomycetes</taxon>
        <taxon>Hypocreomycetidae</taxon>
        <taxon>Hypocreales</taxon>
        <taxon>Bionectriaceae</taxon>
        <taxon>Hapsidospora</taxon>
    </lineage>
</organism>
<dbReference type="STRING" id="857340.A0A086STQ3"/>
<keyword evidence="3" id="KW-1185">Reference proteome</keyword>
<dbReference type="InterPro" id="IPR053013">
    <property type="entry name" value="LAT"/>
</dbReference>
<proteinExistence type="predicted"/>